<keyword evidence="16" id="KW-1133">Transmembrane helix</keyword>
<dbReference type="Pfam" id="PF00905">
    <property type="entry name" value="Transpeptidase"/>
    <property type="match status" value="1"/>
</dbReference>
<evidence type="ECO:0000256" key="8">
    <source>
        <dbReference type="ARBA" id="ARBA00022801"/>
    </source>
</evidence>
<dbReference type="FunFam" id="1.10.3810.10:FF:000001">
    <property type="entry name" value="Penicillin-binding protein 1A"/>
    <property type="match status" value="1"/>
</dbReference>
<dbReference type="GO" id="GO:0008955">
    <property type="term" value="F:peptidoglycan glycosyltransferase activity"/>
    <property type="evidence" value="ECO:0007669"/>
    <property type="project" value="UniProtKB-EC"/>
</dbReference>
<dbReference type="SUPFAM" id="SSF53955">
    <property type="entry name" value="Lysozyme-like"/>
    <property type="match status" value="1"/>
</dbReference>
<comment type="catalytic activity">
    <reaction evidence="13">
        <text>Preferential cleavage: (Ac)2-L-Lys-D-Ala-|-D-Ala. Also transpeptidation of peptidyl-alanyl moieties that are N-acyl substituents of D-alanine.</text>
        <dbReference type="EC" id="3.4.16.4"/>
    </reaction>
</comment>
<dbReference type="Gene3D" id="3.40.710.10">
    <property type="entry name" value="DD-peptidase/beta-lactamase superfamily"/>
    <property type="match status" value="1"/>
</dbReference>
<protein>
    <submittedName>
        <fullName evidence="19">PBP1A family penicillin-binding protein</fullName>
    </submittedName>
</protein>
<reference evidence="19 20" key="1">
    <citation type="journal article" date="2015" name="Antonie Van Leeuwenhoek">
        <title>Oricola cellulosilytica gen. nov., sp. nov., a cellulose-degrading bacterium of the family Phyllobacteriaceae isolated from surface seashore water, and emended descriptions of Mesorhizobium loti and Phyllobacterium myrsinacearum.</title>
        <authorList>
            <person name="Hameed A."/>
            <person name="Shahina M."/>
            <person name="Lai W.A."/>
            <person name="Lin S.Y."/>
            <person name="Young L.S."/>
            <person name="Liu Y.C."/>
            <person name="Hsu Y.H."/>
            <person name="Young C.C."/>
        </authorList>
    </citation>
    <scope>NUCLEOTIDE SEQUENCE [LARGE SCALE GENOMIC DNA]</scope>
    <source>
        <strain evidence="19 20">KCTC 52183</strain>
    </source>
</reference>
<evidence type="ECO:0000256" key="12">
    <source>
        <dbReference type="ARBA" id="ARBA00023316"/>
    </source>
</evidence>
<evidence type="ECO:0000256" key="16">
    <source>
        <dbReference type="SAM" id="Phobius"/>
    </source>
</evidence>
<evidence type="ECO:0000256" key="10">
    <source>
        <dbReference type="ARBA" id="ARBA00022984"/>
    </source>
</evidence>
<feature type="domain" description="Penicillin-binding protein transpeptidase" evidence="17">
    <location>
        <begin position="375"/>
        <end position="618"/>
    </location>
</feature>
<evidence type="ECO:0000256" key="11">
    <source>
        <dbReference type="ARBA" id="ARBA00023268"/>
    </source>
</evidence>
<evidence type="ECO:0000256" key="1">
    <source>
        <dbReference type="ARBA" id="ARBA00004752"/>
    </source>
</evidence>
<evidence type="ECO:0000313" key="19">
    <source>
        <dbReference type="EMBL" id="TCD14107.1"/>
    </source>
</evidence>
<dbReference type="InterPro" id="IPR001460">
    <property type="entry name" value="PCN-bd_Tpept"/>
</dbReference>
<comment type="pathway">
    <text evidence="1">Cell wall biogenesis; peptidoglycan biosynthesis.</text>
</comment>
<dbReference type="InterPro" id="IPR036950">
    <property type="entry name" value="PBP_transglycosylase"/>
</dbReference>
<dbReference type="GO" id="GO:0009002">
    <property type="term" value="F:serine-type D-Ala-D-Ala carboxypeptidase activity"/>
    <property type="evidence" value="ECO:0007669"/>
    <property type="project" value="UniProtKB-EC"/>
</dbReference>
<evidence type="ECO:0000256" key="15">
    <source>
        <dbReference type="SAM" id="MobiDB-lite"/>
    </source>
</evidence>
<accession>A0A4V2MNQ7</accession>
<dbReference type="RefSeq" id="WP_131567804.1">
    <property type="nucleotide sequence ID" value="NZ_JAINFK010000002.1"/>
</dbReference>
<comment type="similarity">
    <text evidence="3">In the N-terminal section; belongs to the glycosyltransferase 51 family.</text>
</comment>
<evidence type="ECO:0000256" key="14">
    <source>
        <dbReference type="ARBA" id="ARBA00049902"/>
    </source>
</evidence>
<keyword evidence="11" id="KW-0511">Multifunctional enzyme</keyword>
<dbReference type="PANTHER" id="PTHR32282">
    <property type="entry name" value="BINDING PROTEIN TRANSPEPTIDASE, PUTATIVE-RELATED"/>
    <property type="match status" value="1"/>
</dbReference>
<dbReference type="NCBIfam" id="TIGR02074">
    <property type="entry name" value="PBP_1a_fam"/>
    <property type="match status" value="1"/>
</dbReference>
<dbReference type="GO" id="GO:0009252">
    <property type="term" value="P:peptidoglycan biosynthetic process"/>
    <property type="evidence" value="ECO:0007669"/>
    <property type="project" value="UniProtKB-UniPathway"/>
</dbReference>
<dbReference type="SUPFAM" id="SSF56601">
    <property type="entry name" value="beta-lactamase/transpeptidase-like"/>
    <property type="match status" value="1"/>
</dbReference>
<dbReference type="InterPro" id="IPR023346">
    <property type="entry name" value="Lysozyme-like_dom_sf"/>
</dbReference>
<feature type="region of interest" description="Disordered" evidence="15">
    <location>
        <begin position="702"/>
        <end position="723"/>
    </location>
</feature>
<comment type="caution">
    <text evidence="19">The sequence shown here is derived from an EMBL/GenBank/DDBJ whole genome shotgun (WGS) entry which is preliminary data.</text>
</comment>
<dbReference type="UniPathway" id="UPA00219"/>
<dbReference type="OrthoDB" id="9766909at2"/>
<name>A0A4V2MNQ7_9HYPH</name>
<evidence type="ECO:0000256" key="4">
    <source>
        <dbReference type="ARBA" id="ARBA00022645"/>
    </source>
</evidence>
<comment type="catalytic activity">
    <reaction evidence="14">
        <text>[GlcNAc-(1-&gt;4)-Mur2Ac(oyl-L-Ala-gamma-D-Glu-L-Lys-D-Ala-D-Ala)](n)-di-trans,octa-cis-undecaprenyl diphosphate + beta-D-GlcNAc-(1-&gt;4)-Mur2Ac(oyl-L-Ala-gamma-D-Glu-L-Lys-D-Ala-D-Ala)-di-trans,octa-cis-undecaprenyl diphosphate = [GlcNAc-(1-&gt;4)-Mur2Ac(oyl-L-Ala-gamma-D-Glu-L-Lys-D-Ala-D-Ala)](n+1)-di-trans,octa-cis-undecaprenyl diphosphate + di-trans,octa-cis-undecaprenyl diphosphate + H(+)</text>
        <dbReference type="Rhea" id="RHEA:23708"/>
        <dbReference type="Rhea" id="RHEA-COMP:9602"/>
        <dbReference type="Rhea" id="RHEA-COMP:9603"/>
        <dbReference type="ChEBI" id="CHEBI:15378"/>
        <dbReference type="ChEBI" id="CHEBI:58405"/>
        <dbReference type="ChEBI" id="CHEBI:60033"/>
        <dbReference type="ChEBI" id="CHEBI:78435"/>
        <dbReference type="EC" id="2.4.99.28"/>
    </reaction>
</comment>
<sequence>MENPFKNGDDGDGAKPLKKSSFLLEIDAWIDSSLYESRFAAGQAWEEIVIFFRRFRARGIKRFFVEIMSEGATLGAGGLVVLLALALPASDEIAGNWRDQEDFAVTFLDRYGREIGKRGILHTDAVPMSELPDHLVKAVLATEDRRFFDHYGLDFVGLARAMTENVRANSVVQGGSTISQQLAKNLFLSNERTLDRKVKEAFLSLWLEANLTKEEILKLYLDRAYMGGGTFGVAAASEFYFGKNVRDVSLAESAMLAGLFKAPAKYAPHINLPAARARANEVLTNMVQGDFMTEGQVVGARLEPADVVLRDTTDSPDYFLDWAFGEVKKFVLENRLRTRSITVRTTIDTDLQRASEEAVQFFLRQNGKEYNVSESAVVMMENSGAVRAMVGGRDYGESQFNRATDAERQAGSSFKPYVYAAALEHGLSPDDVVRDGPVTWRGWSPQNYNRQFSGNVTLATALAKSINTVPVLLARDYLRGTEPIVELTHAMGITSPIISHHTMVLGTSGMTVLDQATGYLTFATGGLAGRRHAFTQIISASGEVLYDRRNSGPDGTRVMSQASAEALNRMLANVPAWGTGRRAALTMTTAAGKTGTTQSYRDAWFVGYTGNFTAAVWYGNDNYTPTNRLTGGRLPAMTWQRIMSYAHNGIELTSIPGVAQPEIPAEDADVVAEAVDENGTSRPDRPRTLSRPMTRFLQDLREDFENAEPLGTSDLTVARAHKR</sequence>
<gene>
    <name evidence="19" type="ORF">E0D97_08410</name>
</gene>
<evidence type="ECO:0000256" key="9">
    <source>
        <dbReference type="ARBA" id="ARBA00022960"/>
    </source>
</evidence>
<dbReference type="GO" id="GO:0071555">
    <property type="term" value="P:cell wall organization"/>
    <property type="evidence" value="ECO:0007669"/>
    <property type="project" value="UniProtKB-KW"/>
</dbReference>
<dbReference type="GO" id="GO:0008360">
    <property type="term" value="P:regulation of cell shape"/>
    <property type="evidence" value="ECO:0007669"/>
    <property type="project" value="UniProtKB-KW"/>
</dbReference>
<dbReference type="EMBL" id="SJST01000003">
    <property type="protein sequence ID" value="TCD14107.1"/>
    <property type="molecule type" value="Genomic_DNA"/>
</dbReference>
<dbReference type="AlphaFoldDB" id="A0A4V2MNQ7"/>
<dbReference type="GO" id="GO:0008658">
    <property type="term" value="F:penicillin binding"/>
    <property type="evidence" value="ECO:0007669"/>
    <property type="project" value="InterPro"/>
</dbReference>
<keyword evidence="7" id="KW-0808">Transferase</keyword>
<comment type="similarity">
    <text evidence="2">In the C-terminal section; belongs to the transpeptidase family.</text>
</comment>
<keyword evidence="16" id="KW-0812">Transmembrane</keyword>
<keyword evidence="16" id="KW-0472">Membrane</keyword>
<dbReference type="InterPro" id="IPR001264">
    <property type="entry name" value="Glyco_trans_51"/>
</dbReference>
<evidence type="ECO:0000259" key="17">
    <source>
        <dbReference type="Pfam" id="PF00905"/>
    </source>
</evidence>
<keyword evidence="4" id="KW-0121">Carboxypeptidase</keyword>
<keyword evidence="6" id="KW-0328">Glycosyltransferase</keyword>
<keyword evidence="20" id="KW-1185">Reference proteome</keyword>
<evidence type="ECO:0000256" key="2">
    <source>
        <dbReference type="ARBA" id="ARBA00007090"/>
    </source>
</evidence>
<dbReference type="GO" id="GO:0030288">
    <property type="term" value="C:outer membrane-bounded periplasmic space"/>
    <property type="evidence" value="ECO:0007669"/>
    <property type="project" value="TreeGrafter"/>
</dbReference>
<dbReference type="GO" id="GO:0006508">
    <property type="term" value="P:proteolysis"/>
    <property type="evidence" value="ECO:0007669"/>
    <property type="project" value="UniProtKB-KW"/>
</dbReference>
<dbReference type="Gene3D" id="1.10.3810.10">
    <property type="entry name" value="Biosynthetic peptidoglycan transglycosylase-like"/>
    <property type="match status" value="1"/>
</dbReference>
<evidence type="ECO:0000313" key="20">
    <source>
        <dbReference type="Proteomes" id="UP000291301"/>
    </source>
</evidence>
<keyword evidence="9" id="KW-0133">Cell shape</keyword>
<dbReference type="InterPro" id="IPR050396">
    <property type="entry name" value="Glycosyltr_51/Transpeptidase"/>
</dbReference>
<evidence type="ECO:0000256" key="7">
    <source>
        <dbReference type="ARBA" id="ARBA00022679"/>
    </source>
</evidence>
<evidence type="ECO:0000256" key="3">
    <source>
        <dbReference type="ARBA" id="ARBA00007739"/>
    </source>
</evidence>
<evidence type="ECO:0000259" key="18">
    <source>
        <dbReference type="Pfam" id="PF00912"/>
    </source>
</evidence>
<keyword evidence="5" id="KW-0645">Protease</keyword>
<evidence type="ECO:0000256" key="5">
    <source>
        <dbReference type="ARBA" id="ARBA00022670"/>
    </source>
</evidence>
<dbReference type="Pfam" id="PF00912">
    <property type="entry name" value="Transgly"/>
    <property type="match status" value="1"/>
</dbReference>
<dbReference type="InterPro" id="IPR012338">
    <property type="entry name" value="Beta-lactam/transpept-like"/>
</dbReference>
<proteinExistence type="inferred from homology"/>
<feature type="transmembrane region" description="Helical" evidence="16">
    <location>
        <begin position="63"/>
        <end position="87"/>
    </location>
</feature>
<organism evidence="19 20">
    <name type="scientific">Oricola cellulosilytica</name>
    <dbReference type="NCBI Taxonomy" id="1429082"/>
    <lineage>
        <taxon>Bacteria</taxon>
        <taxon>Pseudomonadati</taxon>
        <taxon>Pseudomonadota</taxon>
        <taxon>Alphaproteobacteria</taxon>
        <taxon>Hyphomicrobiales</taxon>
        <taxon>Ahrensiaceae</taxon>
        <taxon>Oricola</taxon>
    </lineage>
</organism>
<feature type="domain" description="Glycosyl transferase family 51" evidence="18">
    <location>
        <begin position="122"/>
        <end position="286"/>
    </location>
</feature>
<keyword evidence="8" id="KW-0378">Hydrolase</keyword>
<evidence type="ECO:0000256" key="13">
    <source>
        <dbReference type="ARBA" id="ARBA00034000"/>
    </source>
</evidence>
<dbReference type="PANTHER" id="PTHR32282:SF33">
    <property type="entry name" value="PEPTIDOGLYCAN GLYCOSYLTRANSFERASE"/>
    <property type="match status" value="1"/>
</dbReference>
<keyword evidence="10" id="KW-0573">Peptidoglycan synthesis</keyword>
<keyword evidence="12" id="KW-0961">Cell wall biogenesis/degradation</keyword>
<dbReference type="Proteomes" id="UP000291301">
    <property type="component" value="Unassembled WGS sequence"/>
</dbReference>
<evidence type="ECO:0000256" key="6">
    <source>
        <dbReference type="ARBA" id="ARBA00022676"/>
    </source>
</evidence>